<evidence type="ECO:0000313" key="3">
    <source>
        <dbReference type="Proteomes" id="UP000566819"/>
    </source>
</evidence>
<reference evidence="2 3" key="1">
    <citation type="submission" date="2020-03" db="EMBL/GenBank/DDBJ databases">
        <title>Draft Genome Sequence of Cudoniella acicularis.</title>
        <authorList>
            <person name="Buettner E."/>
            <person name="Kellner H."/>
        </authorList>
    </citation>
    <scope>NUCLEOTIDE SEQUENCE [LARGE SCALE GENOMIC DNA]</scope>
    <source>
        <strain evidence="2 3">DSM 108380</strain>
    </source>
</reference>
<feature type="region of interest" description="Disordered" evidence="1">
    <location>
        <begin position="42"/>
        <end position="65"/>
    </location>
</feature>
<evidence type="ECO:0000256" key="1">
    <source>
        <dbReference type="SAM" id="MobiDB-lite"/>
    </source>
</evidence>
<dbReference type="AlphaFoldDB" id="A0A8H4QSV3"/>
<gene>
    <name evidence="2" type="ORF">G7Y89_g15170</name>
</gene>
<organism evidence="2 3">
    <name type="scientific">Cudoniella acicularis</name>
    <dbReference type="NCBI Taxonomy" id="354080"/>
    <lineage>
        <taxon>Eukaryota</taxon>
        <taxon>Fungi</taxon>
        <taxon>Dikarya</taxon>
        <taxon>Ascomycota</taxon>
        <taxon>Pezizomycotina</taxon>
        <taxon>Leotiomycetes</taxon>
        <taxon>Helotiales</taxon>
        <taxon>Tricladiaceae</taxon>
        <taxon>Cudoniella</taxon>
    </lineage>
</organism>
<dbReference type="EMBL" id="JAAMPI010002239">
    <property type="protein sequence ID" value="KAF4616236.1"/>
    <property type="molecule type" value="Genomic_DNA"/>
</dbReference>
<evidence type="ECO:0000313" key="2">
    <source>
        <dbReference type="EMBL" id="KAF4616236.1"/>
    </source>
</evidence>
<feature type="region of interest" description="Disordered" evidence="1">
    <location>
        <begin position="424"/>
        <end position="459"/>
    </location>
</feature>
<feature type="compositionally biased region" description="Polar residues" evidence="1">
    <location>
        <begin position="49"/>
        <end position="65"/>
    </location>
</feature>
<accession>A0A8H4QSV3</accession>
<name>A0A8H4QSV3_9HELO</name>
<feature type="compositionally biased region" description="Polar residues" evidence="1">
    <location>
        <begin position="441"/>
        <end position="459"/>
    </location>
</feature>
<sequence>MEDIFDDNTLNDTTATALLIEEPFYLPGDDYTSALHAPYPTTDWVSPPENASSPTAGPSPTISSISRATRRGLNPIYQLPNIFKIWQELVKLPWWDTTIKSSEEGKEDYSNLAHHFRQRHQSRKDTPRTLGISYKPRYLDIALPRIMELKAAGISNPEVTKAVKDEFLSEVSYKRIRNFVIQCPKHRTTTPLAHTNADGQTQPSPAVSQFTVPTPSNNHIPFSTPPSGMLAFGTPLDKTVLSNIPQSDMATTSVMFWGDGTEGLYGAAAAAQPPPAQLQALAALPTPKLYESFMDGQDDYLAMTSQSQGRFMPSSFGSHLEDHAMHDSVSSMPNGQTRSPNKGAVVSEITVPTPVHKIAGGLQTMSPSEAYPTPNQATEQNAVRRAAPFRDSIRVTKQRSLQQGHRVGSISWASRMGRALTTVDEKHSSNGPYHPAASPSVRHSNASNGNRYSISNDSGYGTEQEVLDDIVGRLSGLTILRRAMVHNNKGATFCSFDIQVTCRDFDV</sequence>
<protein>
    <submittedName>
        <fullName evidence="2">Uncharacterized protein</fullName>
    </submittedName>
</protein>
<comment type="caution">
    <text evidence="2">The sequence shown here is derived from an EMBL/GenBank/DDBJ whole genome shotgun (WGS) entry which is preliminary data.</text>
</comment>
<proteinExistence type="predicted"/>
<keyword evidence="3" id="KW-1185">Reference proteome</keyword>
<dbReference type="Proteomes" id="UP000566819">
    <property type="component" value="Unassembled WGS sequence"/>
</dbReference>